<organism evidence="1 2">
    <name type="scientific">Bradyrhizobium japonicum</name>
    <dbReference type="NCBI Taxonomy" id="375"/>
    <lineage>
        <taxon>Bacteria</taxon>
        <taxon>Pseudomonadati</taxon>
        <taxon>Pseudomonadota</taxon>
        <taxon>Alphaproteobacteria</taxon>
        <taxon>Hyphomicrobiales</taxon>
        <taxon>Nitrobacteraceae</taxon>
        <taxon>Bradyrhizobium</taxon>
    </lineage>
</organism>
<gene>
    <name evidence="1" type="ORF">MA20_21310</name>
</gene>
<proteinExistence type="predicted"/>
<dbReference type="AlphaFoldDB" id="A0A0A3YU19"/>
<evidence type="ECO:0000313" key="2">
    <source>
        <dbReference type="Proteomes" id="UP000030377"/>
    </source>
</evidence>
<comment type="caution">
    <text evidence="1">The sequence shown here is derived from an EMBL/GenBank/DDBJ whole genome shotgun (WGS) entry which is preliminary data.</text>
</comment>
<sequence>MSTAEGNYHAPWRDMAPWPARSMLKVYEPPPDASSADLDEHASSVILYLGPGVRVTTGTKRLFHQHVAKALPDRVEIEFSSPTGGLSIPSVFKSSAIDWALGECDEVLVAVDRERGLAAGEAHRILAPKQLVFRCREHEVEVWLQHLKPRLKGRHRLSVIHLAAGRA</sequence>
<reference evidence="1 2" key="1">
    <citation type="submission" date="2014-09" db="EMBL/GenBank/DDBJ databases">
        <title>Draft genome of Bradyrhizobium japonicum Is-34.</title>
        <authorList>
            <person name="Tsurumaru H."/>
            <person name="Yamakawa T."/>
            <person name="Hashimoto S."/>
            <person name="Okizaki K."/>
            <person name="Kanesaki Y."/>
            <person name="Yoshikawa H."/>
            <person name="Yajima S."/>
        </authorList>
    </citation>
    <scope>NUCLEOTIDE SEQUENCE [LARGE SCALE GENOMIC DNA]</scope>
    <source>
        <strain evidence="1 2">Is-34</strain>
    </source>
</reference>
<protein>
    <submittedName>
        <fullName evidence="1">Uncharacterized protein</fullName>
    </submittedName>
</protein>
<evidence type="ECO:0000313" key="1">
    <source>
        <dbReference type="EMBL" id="KGT77153.1"/>
    </source>
</evidence>
<accession>A0A0A3YU19</accession>
<name>A0A0A3YU19_BRAJP</name>
<dbReference type="EMBL" id="JRPN01000018">
    <property type="protein sequence ID" value="KGT77153.1"/>
    <property type="molecule type" value="Genomic_DNA"/>
</dbReference>
<dbReference type="Proteomes" id="UP000030377">
    <property type="component" value="Unassembled WGS sequence"/>
</dbReference>